<name>A0ABS6GHJ6_9ENTR</name>
<dbReference type="Proteomes" id="UP000787201">
    <property type="component" value="Unassembled WGS sequence"/>
</dbReference>
<dbReference type="EMBL" id="JAHLTI010000021">
    <property type="protein sequence ID" value="MBU5926328.1"/>
    <property type="molecule type" value="Genomic_DNA"/>
</dbReference>
<evidence type="ECO:0000313" key="2">
    <source>
        <dbReference type="Proteomes" id="UP000787201"/>
    </source>
</evidence>
<keyword evidence="2" id="KW-1185">Reference proteome</keyword>
<dbReference type="RefSeq" id="WP_094918501.1">
    <property type="nucleotide sequence ID" value="NZ_JAHLTI010000021.1"/>
</dbReference>
<gene>
    <name evidence="1" type="ORF">KQV47_19350</name>
</gene>
<comment type="caution">
    <text evidence="1">The sequence shown here is derived from an EMBL/GenBank/DDBJ whole genome shotgun (WGS) entry which is preliminary data.</text>
</comment>
<evidence type="ECO:0000313" key="1">
    <source>
        <dbReference type="EMBL" id="MBU5926328.1"/>
    </source>
</evidence>
<accession>A0ABS6GHJ6</accession>
<reference evidence="1 2" key="1">
    <citation type="submission" date="2021-06" db="EMBL/GenBank/DDBJ databases">
        <authorList>
            <person name="Stanton E."/>
        </authorList>
    </citation>
    <scope>NUCLEOTIDE SEQUENCE [LARGE SCALE GENOMIC DNA]</scope>
    <source>
        <strain evidence="1 2">2021EL-00146</strain>
    </source>
</reference>
<proteinExistence type="predicted"/>
<protein>
    <submittedName>
        <fullName evidence="1">Uncharacterized protein</fullName>
    </submittedName>
</protein>
<sequence length="97" mass="11020">MSIEYHLIVNSFHQNDIFMGIKAAFEKSDSYMLSHSSDNAVGFSIKGSSSDWGADFEITKEKDDFFIQIHSGNYKKILSVIEGFLNNKAISFELEEE</sequence>
<organism evidence="1 2">
    <name type="scientific">Enterobacter sichuanensis</name>
    <dbReference type="NCBI Taxonomy" id="2071710"/>
    <lineage>
        <taxon>Bacteria</taxon>
        <taxon>Pseudomonadati</taxon>
        <taxon>Pseudomonadota</taxon>
        <taxon>Gammaproteobacteria</taxon>
        <taxon>Enterobacterales</taxon>
        <taxon>Enterobacteriaceae</taxon>
        <taxon>Enterobacter</taxon>
        <taxon>Enterobacter cloacae complex</taxon>
    </lineage>
</organism>